<sequence length="106" mass="11724">MSTIFPPLPFVAIFLFALFANSANAWKKEANSVESADGHTRAFMDLIRFILPMEEPEGSEEREGAKAETEEEGAEEAGKIARGTMMDDVMRRKRSNALGAKSLTRT</sequence>
<feature type="compositionally biased region" description="Basic and acidic residues" evidence="1">
    <location>
        <begin position="59"/>
        <end position="68"/>
    </location>
</feature>
<evidence type="ECO:0000313" key="3">
    <source>
        <dbReference type="EMBL" id="KAL3082702.1"/>
    </source>
</evidence>
<reference evidence="3 4" key="1">
    <citation type="submission" date="2024-10" db="EMBL/GenBank/DDBJ databases">
        <authorList>
            <person name="Kim D."/>
        </authorList>
    </citation>
    <scope>NUCLEOTIDE SEQUENCE [LARGE SCALE GENOMIC DNA]</scope>
    <source>
        <strain evidence="3">Taebaek</strain>
    </source>
</reference>
<feature type="region of interest" description="Disordered" evidence="1">
    <location>
        <begin position="54"/>
        <end position="106"/>
    </location>
</feature>
<name>A0ABD2IRT3_HETSC</name>
<keyword evidence="2" id="KW-0732">Signal</keyword>
<dbReference type="Proteomes" id="UP001620645">
    <property type="component" value="Unassembled WGS sequence"/>
</dbReference>
<dbReference type="EMBL" id="JBICCN010000254">
    <property type="protein sequence ID" value="KAL3082702.1"/>
    <property type="molecule type" value="Genomic_DNA"/>
</dbReference>
<evidence type="ECO:0000256" key="2">
    <source>
        <dbReference type="SAM" id="SignalP"/>
    </source>
</evidence>
<organism evidence="3 4">
    <name type="scientific">Heterodera schachtii</name>
    <name type="common">Sugarbeet cyst nematode worm</name>
    <name type="synonym">Tylenchus schachtii</name>
    <dbReference type="NCBI Taxonomy" id="97005"/>
    <lineage>
        <taxon>Eukaryota</taxon>
        <taxon>Metazoa</taxon>
        <taxon>Ecdysozoa</taxon>
        <taxon>Nematoda</taxon>
        <taxon>Chromadorea</taxon>
        <taxon>Rhabditida</taxon>
        <taxon>Tylenchina</taxon>
        <taxon>Tylenchomorpha</taxon>
        <taxon>Tylenchoidea</taxon>
        <taxon>Heteroderidae</taxon>
        <taxon>Heteroderinae</taxon>
        <taxon>Heterodera</taxon>
    </lineage>
</organism>
<proteinExistence type="predicted"/>
<evidence type="ECO:0000313" key="4">
    <source>
        <dbReference type="Proteomes" id="UP001620645"/>
    </source>
</evidence>
<comment type="caution">
    <text evidence="3">The sequence shown here is derived from an EMBL/GenBank/DDBJ whole genome shotgun (WGS) entry which is preliminary data.</text>
</comment>
<evidence type="ECO:0000256" key="1">
    <source>
        <dbReference type="SAM" id="MobiDB-lite"/>
    </source>
</evidence>
<feature type="chain" id="PRO_5044798253" evidence="2">
    <location>
        <begin position="26"/>
        <end position="106"/>
    </location>
</feature>
<protein>
    <submittedName>
        <fullName evidence="3">Uncharacterized protein</fullName>
    </submittedName>
</protein>
<feature type="signal peptide" evidence="2">
    <location>
        <begin position="1"/>
        <end position="25"/>
    </location>
</feature>
<accession>A0ABD2IRT3</accession>
<dbReference type="AlphaFoldDB" id="A0ABD2IRT3"/>
<gene>
    <name evidence="3" type="ORF">niasHS_010504</name>
</gene>
<keyword evidence="4" id="KW-1185">Reference proteome</keyword>